<gene>
    <name evidence="2" type="ORF">SAY87_021831</name>
</gene>
<organism evidence="2 3">
    <name type="scientific">Trapa incisa</name>
    <dbReference type="NCBI Taxonomy" id="236973"/>
    <lineage>
        <taxon>Eukaryota</taxon>
        <taxon>Viridiplantae</taxon>
        <taxon>Streptophyta</taxon>
        <taxon>Embryophyta</taxon>
        <taxon>Tracheophyta</taxon>
        <taxon>Spermatophyta</taxon>
        <taxon>Magnoliopsida</taxon>
        <taxon>eudicotyledons</taxon>
        <taxon>Gunneridae</taxon>
        <taxon>Pentapetalae</taxon>
        <taxon>rosids</taxon>
        <taxon>malvids</taxon>
        <taxon>Myrtales</taxon>
        <taxon>Lythraceae</taxon>
        <taxon>Trapa</taxon>
    </lineage>
</organism>
<accession>A0AAN7PST5</accession>
<dbReference type="Pfam" id="PF13334">
    <property type="entry name" value="DUF4094"/>
    <property type="match status" value="1"/>
</dbReference>
<reference evidence="2 3" key="1">
    <citation type="journal article" date="2023" name="Hortic Res">
        <title>Pangenome of water caltrop reveals structural variations and asymmetric subgenome divergence after allopolyploidization.</title>
        <authorList>
            <person name="Zhang X."/>
            <person name="Chen Y."/>
            <person name="Wang L."/>
            <person name="Yuan Y."/>
            <person name="Fang M."/>
            <person name="Shi L."/>
            <person name="Lu R."/>
            <person name="Comes H.P."/>
            <person name="Ma Y."/>
            <person name="Chen Y."/>
            <person name="Huang G."/>
            <person name="Zhou Y."/>
            <person name="Zheng Z."/>
            <person name="Qiu Y."/>
        </authorList>
    </citation>
    <scope>NUCLEOTIDE SEQUENCE [LARGE SCALE GENOMIC DNA]</scope>
    <source>
        <tissue evidence="2">Roots</tissue>
    </source>
</reference>
<feature type="domain" description="DUF4094" evidence="1">
    <location>
        <begin position="12"/>
        <end position="88"/>
    </location>
</feature>
<dbReference type="EMBL" id="JAXIOK010000016">
    <property type="protein sequence ID" value="KAK4753033.1"/>
    <property type="molecule type" value="Genomic_DNA"/>
</dbReference>
<evidence type="ECO:0000313" key="3">
    <source>
        <dbReference type="Proteomes" id="UP001345219"/>
    </source>
</evidence>
<comment type="caution">
    <text evidence="2">The sequence shown here is derived from an EMBL/GenBank/DDBJ whole genome shotgun (WGS) entry which is preliminary data.</text>
</comment>
<sequence>MMGKGRGAESMSRKWTILLCIGCFCGGMLFSGRMWTVPEIKEEIPHSRTTADKKLEIISENCVPKSKDIKHETNDIHGKVSKTHQTLQYDQLGDFLYLHFPKSADISKWTKIQ</sequence>
<dbReference type="InterPro" id="IPR025298">
    <property type="entry name" value="DUF4094"/>
</dbReference>
<evidence type="ECO:0000259" key="1">
    <source>
        <dbReference type="Pfam" id="PF13334"/>
    </source>
</evidence>
<evidence type="ECO:0000313" key="2">
    <source>
        <dbReference type="EMBL" id="KAK4753033.1"/>
    </source>
</evidence>
<proteinExistence type="predicted"/>
<name>A0AAN7PST5_9MYRT</name>
<keyword evidence="3" id="KW-1185">Reference proteome</keyword>
<dbReference type="Proteomes" id="UP001345219">
    <property type="component" value="Chromosome 16"/>
</dbReference>
<dbReference type="AlphaFoldDB" id="A0AAN7PST5"/>
<protein>
    <recommendedName>
        <fullName evidence="1">DUF4094 domain-containing protein</fullName>
    </recommendedName>
</protein>